<sequence length="142" mass="15550">MDPRPDYGETRYRGSGRLADRKAIVTGSDSGIGEAVALAVAREGADVLIAYHDEHEDARETAKPVESAGRRAVPVPGDIEDPAHCRAVVEKAVAAFGRVDMPVINAAHWSIFRRSACRFVEENAAKLKTERASRLRRDREAL</sequence>
<dbReference type="STRING" id="270351.Maq22A_c07175"/>
<dbReference type="Gene3D" id="3.40.50.720">
    <property type="entry name" value="NAD(P)-binding Rossmann-like Domain"/>
    <property type="match status" value="1"/>
</dbReference>
<dbReference type="SUPFAM" id="SSF51735">
    <property type="entry name" value="NAD(P)-binding Rossmann-fold domains"/>
    <property type="match status" value="1"/>
</dbReference>
<dbReference type="Proteomes" id="UP000061432">
    <property type="component" value="Chromosome"/>
</dbReference>
<dbReference type="AlphaFoldDB" id="A0A0C6FI84"/>
<evidence type="ECO:0000313" key="4">
    <source>
        <dbReference type="EMBL" id="BAQ44769.1"/>
    </source>
</evidence>
<dbReference type="PANTHER" id="PTHR48107">
    <property type="entry name" value="NADPH-DEPENDENT ALDEHYDE REDUCTASE-LIKE PROTEIN, CHLOROPLASTIC-RELATED"/>
    <property type="match status" value="1"/>
</dbReference>
<reference evidence="5" key="2">
    <citation type="submission" date="2015-01" db="EMBL/GenBank/DDBJ databases">
        <title>Complete genome sequence of Methylobacterium aquaticum strain 22A.</title>
        <authorList>
            <person name="Tani A."/>
            <person name="Ogura Y."/>
            <person name="Hayashi T."/>
        </authorList>
    </citation>
    <scope>NUCLEOTIDE SEQUENCE [LARGE SCALE GENOMIC DNA]</scope>
    <source>
        <strain evidence="5">MA-22A</strain>
    </source>
</reference>
<evidence type="ECO:0000313" key="5">
    <source>
        <dbReference type="Proteomes" id="UP000061432"/>
    </source>
</evidence>
<reference evidence="4 5" key="1">
    <citation type="journal article" date="2015" name="Genome Announc.">
        <title>Complete Genome Sequence of Methylobacterium aquaticum Strain 22A, Isolated from Racomitrium japonicum Moss.</title>
        <authorList>
            <person name="Tani A."/>
            <person name="Ogura Y."/>
            <person name="Hayashi T."/>
            <person name="Kimbara K."/>
        </authorList>
    </citation>
    <scope>NUCLEOTIDE SEQUENCE [LARGE SCALE GENOMIC DNA]</scope>
    <source>
        <strain evidence="4 5">MA-22A</strain>
    </source>
</reference>
<dbReference type="KEGG" id="maqu:Maq22A_c07175"/>
<feature type="region of interest" description="Disordered" evidence="3">
    <location>
        <begin position="58"/>
        <end position="77"/>
    </location>
</feature>
<dbReference type="GO" id="GO:0016614">
    <property type="term" value="F:oxidoreductase activity, acting on CH-OH group of donors"/>
    <property type="evidence" value="ECO:0007669"/>
    <property type="project" value="UniProtKB-ARBA"/>
</dbReference>
<name>A0A0C6FI84_9HYPH</name>
<keyword evidence="2" id="KW-0560">Oxidoreductase</keyword>
<comment type="similarity">
    <text evidence="1">Belongs to the short-chain dehydrogenases/reductases (SDR) family.</text>
</comment>
<proteinExistence type="inferred from homology"/>
<dbReference type="Pfam" id="PF00106">
    <property type="entry name" value="adh_short"/>
    <property type="match status" value="1"/>
</dbReference>
<dbReference type="InterPro" id="IPR036291">
    <property type="entry name" value="NAD(P)-bd_dom_sf"/>
</dbReference>
<evidence type="ECO:0000256" key="2">
    <source>
        <dbReference type="ARBA" id="ARBA00023002"/>
    </source>
</evidence>
<organism evidence="4 5">
    <name type="scientific">Methylobacterium aquaticum</name>
    <dbReference type="NCBI Taxonomy" id="270351"/>
    <lineage>
        <taxon>Bacteria</taxon>
        <taxon>Pseudomonadati</taxon>
        <taxon>Pseudomonadota</taxon>
        <taxon>Alphaproteobacteria</taxon>
        <taxon>Hyphomicrobiales</taxon>
        <taxon>Methylobacteriaceae</taxon>
        <taxon>Methylobacterium</taxon>
    </lineage>
</organism>
<dbReference type="PATRIC" id="fig|270351.10.peg.1365"/>
<accession>A0A0C6FI84</accession>
<dbReference type="PANTHER" id="PTHR48107:SF16">
    <property type="entry name" value="NADPH-DEPENDENT ALDEHYDE REDUCTASE 1, CHLOROPLASTIC"/>
    <property type="match status" value="1"/>
</dbReference>
<evidence type="ECO:0000256" key="1">
    <source>
        <dbReference type="ARBA" id="ARBA00006484"/>
    </source>
</evidence>
<protein>
    <submittedName>
        <fullName evidence="4">Short-chain dehydrogenase/reductase SDR</fullName>
    </submittedName>
</protein>
<dbReference type="PRINTS" id="PR00081">
    <property type="entry name" value="GDHRDH"/>
</dbReference>
<evidence type="ECO:0000256" key="3">
    <source>
        <dbReference type="SAM" id="MobiDB-lite"/>
    </source>
</evidence>
<gene>
    <name evidence="4" type="primary">fabG</name>
    <name evidence="4" type="ORF">Maq22A_c07175</name>
</gene>
<dbReference type="EMBL" id="AP014704">
    <property type="protein sequence ID" value="BAQ44769.1"/>
    <property type="molecule type" value="Genomic_DNA"/>
</dbReference>
<dbReference type="InterPro" id="IPR002347">
    <property type="entry name" value="SDR_fam"/>
</dbReference>